<dbReference type="EMBL" id="MTSL01000077">
    <property type="protein sequence ID" value="PJF19105.1"/>
    <property type="molecule type" value="Genomic_DNA"/>
</dbReference>
<name>A0A2H9TMX7_9FUNG</name>
<evidence type="ECO:0000313" key="3">
    <source>
        <dbReference type="Proteomes" id="UP000240830"/>
    </source>
</evidence>
<sequence length="556" mass="63336">MHLLPILLSLLWLVPHIQAITIVANSLENIILDHTQEDLFTMFGTIQAHPDSLSILTKLLVNKHVNLRNLYCYSCRNWSFSKLSAITAWSLKLDDKMIRNVFLDNECISRTQFSKLARKRLLELGIPSVVPQDLSELEDHEWSPVLQTGDPSYFDMWCLHIPAKLLTDQLFQAIDLSLIVTLPCLIYGHPNNELITDALIKQIPLAAETSIVRLLDVLYNSTRAFDGYRRIMAELHQRYCLGNVTSSIGQLLRIRLKCQKFDLPSFHSQMILILQNPLWPANTVAILLNMWMAMAPANLIMKALRLQLANVSIGSASSRDTILPILKRAFTSRSQSEGRAMLELVGLDYDQQVLLLPERFWVSWADQLNLPFSSKKEYYRSRKLVPLTYSDLAVLGIASVPPSQSQHILFTLIVAKVRAIISKKSDFGAIDSRVFSTTPLITPHLGAPFNELLSLLLYSFVRFDQLPAKFSRHYCLALKGDPEHLGRYLNSEFQRLGSTGRITNFFPDQYLKRHSEFLTTGQALLNIVTRKMAALMERRGLEHMFRGMTLCELLSD</sequence>
<dbReference type="AlphaFoldDB" id="A0A2H9TMX7"/>
<proteinExistence type="predicted"/>
<feature type="chain" id="PRO_5014187399" evidence="1">
    <location>
        <begin position="20"/>
        <end position="556"/>
    </location>
</feature>
<evidence type="ECO:0000256" key="1">
    <source>
        <dbReference type="SAM" id="SignalP"/>
    </source>
</evidence>
<gene>
    <name evidence="2" type="ORF">PSACC_01075</name>
</gene>
<feature type="signal peptide" evidence="1">
    <location>
        <begin position="1"/>
        <end position="19"/>
    </location>
</feature>
<organism evidence="2 3">
    <name type="scientific">Paramicrosporidium saccamoebae</name>
    <dbReference type="NCBI Taxonomy" id="1246581"/>
    <lineage>
        <taxon>Eukaryota</taxon>
        <taxon>Fungi</taxon>
        <taxon>Fungi incertae sedis</taxon>
        <taxon>Cryptomycota</taxon>
        <taxon>Cryptomycota incertae sedis</taxon>
        <taxon>Paramicrosporidium</taxon>
    </lineage>
</organism>
<reference evidence="2 3" key="1">
    <citation type="submission" date="2016-10" db="EMBL/GenBank/DDBJ databases">
        <title>The genome of Paramicrosporidium saccamoebae is the missing link in understanding Cryptomycota and Microsporidia evolution.</title>
        <authorList>
            <person name="Quandt C.A."/>
            <person name="Beaudet D."/>
            <person name="Corsaro D."/>
            <person name="Michel R."/>
            <person name="Corradi N."/>
            <person name="James T."/>
        </authorList>
    </citation>
    <scope>NUCLEOTIDE SEQUENCE [LARGE SCALE GENOMIC DNA]</scope>
    <source>
        <strain evidence="2 3">KSL3</strain>
    </source>
</reference>
<dbReference type="Proteomes" id="UP000240830">
    <property type="component" value="Unassembled WGS sequence"/>
</dbReference>
<evidence type="ECO:0000313" key="2">
    <source>
        <dbReference type="EMBL" id="PJF19105.1"/>
    </source>
</evidence>
<accession>A0A2H9TMX7</accession>
<protein>
    <submittedName>
        <fullName evidence="2">Uncharacterized protein</fullName>
    </submittedName>
</protein>
<keyword evidence="3" id="KW-1185">Reference proteome</keyword>
<keyword evidence="1" id="KW-0732">Signal</keyword>
<comment type="caution">
    <text evidence="2">The sequence shown here is derived from an EMBL/GenBank/DDBJ whole genome shotgun (WGS) entry which is preliminary data.</text>
</comment>